<dbReference type="VEuPathDB" id="MicrosporidiaDB:NCER_100352"/>
<protein>
    <submittedName>
        <fullName evidence="1">Metal-binding protein</fullName>
    </submittedName>
</protein>
<sequence length="251" mass="29894">MIIEILSNNDGYIYLQKDDNTNIRHYKDKIVSHEIIDSINIYAVKDLCNTINLSDSDNSMLEFKCKHGINIQYSSLNLLPSENWHELIDCWSCHDNEFANVKNLRIKVRPNGILLSSFFILINSCDLPICCQVQEPTHVKKIWLNNLQGVNHKKLIFFYLATYFNSNSVYIFQYEGKIYEIKLFYTCKCLIYEDKKYFNVMKIGIKEKHNIYFDDTKMKETINEYYIKLIYESILHINIKILDYQTGFIYY</sequence>
<dbReference type="InterPro" id="IPR019193">
    <property type="entry name" value="UBQ-conj_enz_E2-bd_prot"/>
</dbReference>
<reference evidence="1 2" key="1">
    <citation type="journal article" date="2015" name="Environ. Microbiol.">
        <title>Genome analyses suggest the presence of polyploidy and recent human-driven expansions in eight global populations of the honeybee pathogen Nosema ceranae.</title>
        <authorList>
            <person name="Pelin A."/>
            <person name="Selman M."/>
            <person name="Aris-Brosou S."/>
            <person name="Farinelli L."/>
            <person name="Corradi N."/>
        </authorList>
    </citation>
    <scope>NUCLEOTIDE SEQUENCE [LARGE SCALE GENOMIC DNA]</scope>
    <source>
        <strain evidence="1 2">PA08 1199</strain>
    </source>
</reference>
<proteinExistence type="predicted"/>
<evidence type="ECO:0000313" key="1">
    <source>
        <dbReference type="EMBL" id="KKO75936.1"/>
    </source>
</evidence>
<dbReference type="RefSeq" id="XP_024331678.1">
    <property type="nucleotide sequence ID" value="XM_024476611.1"/>
</dbReference>
<organism evidence="1 2">
    <name type="scientific">Vairimorpha ceranae</name>
    <dbReference type="NCBI Taxonomy" id="40302"/>
    <lineage>
        <taxon>Eukaryota</taxon>
        <taxon>Fungi</taxon>
        <taxon>Fungi incertae sedis</taxon>
        <taxon>Microsporidia</taxon>
        <taxon>Nosematidae</taxon>
        <taxon>Vairimorpha</taxon>
    </lineage>
</organism>
<comment type="caution">
    <text evidence="1">The sequence shown here is derived from an EMBL/GenBank/DDBJ whole genome shotgun (WGS) entry which is preliminary data.</text>
</comment>
<dbReference type="OrthoDB" id="66510at2759"/>
<gene>
    <name evidence="1" type="ORF">AAJ76_900062025</name>
</gene>
<keyword evidence="2" id="KW-1185">Reference proteome</keyword>
<evidence type="ECO:0000313" key="2">
    <source>
        <dbReference type="Proteomes" id="UP000034350"/>
    </source>
</evidence>
<dbReference type="OMA" id="NWHEYID"/>
<dbReference type="EMBL" id="JPQZ01000009">
    <property type="protein sequence ID" value="KKO75936.1"/>
    <property type="molecule type" value="Genomic_DNA"/>
</dbReference>
<accession>A0A0F9WF10</accession>
<dbReference type="AlphaFoldDB" id="A0A0F9WF10"/>
<dbReference type="VEuPathDB" id="MicrosporidiaDB:AAJ76_900062025"/>
<dbReference type="Proteomes" id="UP000034350">
    <property type="component" value="Unassembled WGS sequence"/>
</dbReference>
<dbReference type="Pfam" id="PF09814">
    <property type="entry name" value="HECT_2"/>
    <property type="match status" value="1"/>
</dbReference>
<name>A0A0F9WF10_9MICR</name>
<dbReference type="GeneID" id="36321566"/>